<keyword evidence="2" id="KW-0808">Transferase</keyword>
<name>A0ABQ6NQ38_9BACL</name>
<evidence type="ECO:0000313" key="3">
    <source>
        <dbReference type="EMBL" id="GMK46690.1"/>
    </source>
</evidence>
<dbReference type="Proteomes" id="UP001285921">
    <property type="component" value="Unassembled WGS sequence"/>
</dbReference>
<dbReference type="InterPro" id="IPR051159">
    <property type="entry name" value="Hexapeptide_acetyltransf"/>
</dbReference>
<comment type="caution">
    <text evidence="3">The sequence shown here is derived from an EMBL/GenBank/DDBJ whole genome shotgun (WGS) entry which is preliminary data.</text>
</comment>
<evidence type="ECO:0000313" key="4">
    <source>
        <dbReference type="Proteomes" id="UP001285921"/>
    </source>
</evidence>
<protein>
    <submittedName>
        <fullName evidence="3">Colanic acid biosynthesis acetyltransferase WcaF</fullName>
    </submittedName>
</protein>
<dbReference type="SUPFAM" id="SSF51161">
    <property type="entry name" value="Trimeric LpxA-like enzymes"/>
    <property type="match status" value="1"/>
</dbReference>
<reference evidence="3 4" key="1">
    <citation type="submission" date="2023-05" db="EMBL/GenBank/DDBJ databases">
        <title>Draft genome of Paenibacillus sp. CCS26.</title>
        <authorList>
            <person name="Akita H."/>
            <person name="Shinto Y."/>
            <person name="Kimura Z."/>
        </authorList>
    </citation>
    <scope>NUCLEOTIDE SEQUENCE [LARGE SCALE GENOMIC DNA]</scope>
    <source>
        <strain evidence="3 4">CCS26</strain>
    </source>
</reference>
<accession>A0ABQ6NQ38</accession>
<dbReference type="Gene3D" id="2.160.10.10">
    <property type="entry name" value="Hexapeptide repeat proteins"/>
    <property type="match status" value="1"/>
</dbReference>
<dbReference type="EMBL" id="BTCL01000014">
    <property type="protein sequence ID" value="GMK46690.1"/>
    <property type="molecule type" value="Genomic_DNA"/>
</dbReference>
<organism evidence="3 4">
    <name type="scientific">Paenibacillus glycanilyticus</name>
    <dbReference type="NCBI Taxonomy" id="126569"/>
    <lineage>
        <taxon>Bacteria</taxon>
        <taxon>Bacillati</taxon>
        <taxon>Bacillota</taxon>
        <taxon>Bacilli</taxon>
        <taxon>Bacillales</taxon>
        <taxon>Paenibacillaceae</taxon>
        <taxon>Paenibacillus</taxon>
    </lineage>
</organism>
<dbReference type="InterPro" id="IPR011004">
    <property type="entry name" value="Trimer_LpxA-like_sf"/>
</dbReference>
<evidence type="ECO:0000256" key="2">
    <source>
        <dbReference type="ARBA" id="ARBA00022679"/>
    </source>
</evidence>
<evidence type="ECO:0000256" key="1">
    <source>
        <dbReference type="ARBA" id="ARBA00007274"/>
    </source>
</evidence>
<keyword evidence="4" id="KW-1185">Reference proteome</keyword>
<dbReference type="PANTHER" id="PTHR23416:SF23">
    <property type="entry name" value="ACETYLTRANSFERASE C18B11.09C-RELATED"/>
    <property type="match status" value="1"/>
</dbReference>
<dbReference type="NCBIfam" id="NF007797">
    <property type="entry name" value="PRK10502.1"/>
    <property type="match status" value="1"/>
</dbReference>
<gene>
    <name evidence="3" type="primary">wcaF</name>
    <name evidence="3" type="ORF">PghCCS26_38190</name>
</gene>
<comment type="similarity">
    <text evidence="1">Belongs to the transferase hexapeptide repeat family.</text>
</comment>
<sequence length="196" mass="22064">MRNRIRLDLYSQKEYNRGASGAFVLLWWLLQATLFRWSPQPMYAWRRGLLRLFGAQIGKGVKIRSSARFTYPWKVKIGDYSWVGDHAEFYSLDCIEVGGHCVISQNSYLCTGSHNYADVRFSLIVKPIRIADGAWVASDVFIYPGVTIGEMGIAAARSTVTKDIPSNEIHAGTPASYHAQRFAPEVKPVFIKEGIS</sequence>
<dbReference type="PANTHER" id="PTHR23416">
    <property type="entry name" value="SIALIC ACID SYNTHASE-RELATED"/>
    <property type="match status" value="1"/>
</dbReference>
<dbReference type="CDD" id="cd05825">
    <property type="entry name" value="LbH_wcaF_like"/>
    <property type="match status" value="1"/>
</dbReference>
<dbReference type="RefSeq" id="WP_317980890.1">
    <property type="nucleotide sequence ID" value="NZ_BTCL01000014.1"/>
</dbReference>
<proteinExistence type="inferred from homology"/>